<protein>
    <submittedName>
        <fullName evidence="1">Uncharacterized protein</fullName>
    </submittedName>
</protein>
<evidence type="ECO:0000313" key="2">
    <source>
        <dbReference type="Proteomes" id="UP000675554"/>
    </source>
</evidence>
<sequence>MKGRPPAWLLAPVEVTARTVRVDDIHVVGSAYRTVEDLRAVGRERRHLLFADGSTLVIGPEPVRVLRPQTPRQLATRRAGCRR</sequence>
<keyword evidence="2" id="KW-1185">Reference proteome</keyword>
<gene>
    <name evidence="1" type="ORF">KDA82_16340</name>
</gene>
<proteinExistence type="predicted"/>
<dbReference type="AlphaFoldDB" id="A0A8T4IS67"/>
<organism evidence="1 2">
    <name type="scientific">Streptomyces daliensis</name>
    <dbReference type="NCBI Taxonomy" id="299421"/>
    <lineage>
        <taxon>Bacteria</taxon>
        <taxon>Bacillati</taxon>
        <taxon>Actinomycetota</taxon>
        <taxon>Actinomycetes</taxon>
        <taxon>Kitasatosporales</taxon>
        <taxon>Streptomycetaceae</taxon>
        <taxon>Streptomyces</taxon>
    </lineage>
</organism>
<reference evidence="1" key="1">
    <citation type="submission" date="2021-04" db="EMBL/GenBank/DDBJ databases">
        <title>Sequencing of actinobacteria type strains.</title>
        <authorList>
            <person name="Nguyen G.-S."/>
            <person name="Wentzel A."/>
        </authorList>
    </citation>
    <scope>NUCLEOTIDE SEQUENCE</scope>
    <source>
        <strain evidence="1">DSM 42095</strain>
    </source>
</reference>
<comment type="caution">
    <text evidence="1">The sequence shown here is derived from an EMBL/GenBank/DDBJ whole genome shotgun (WGS) entry which is preliminary data.</text>
</comment>
<name>A0A8T4IS67_9ACTN</name>
<dbReference type="EMBL" id="JAGSMN010000357">
    <property type="protein sequence ID" value="MBR7674558.1"/>
    <property type="molecule type" value="Genomic_DNA"/>
</dbReference>
<dbReference type="Proteomes" id="UP000675554">
    <property type="component" value="Unassembled WGS sequence"/>
</dbReference>
<evidence type="ECO:0000313" key="1">
    <source>
        <dbReference type="EMBL" id="MBR7674558.1"/>
    </source>
</evidence>
<accession>A0A8T4IS67</accession>